<accession>A0A1H8YHK3</accession>
<dbReference type="SUPFAM" id="SSF54909">
    <property type="entry name" value="Dimeric alpha+beta barrel"/>
    <property type="match status" value="1"/>
</dbReference>
<keyword evidence="2" id="KW-1185">Reference proteome</keyword>
<dbReference type="Pfam" id="PF05336">
    <property type="entry name" value="rhaM"/>
    <property type="match status" value="1"/>
</dbReference>
<protein>
    <submittedName>
        <fullName evidence="1">L-rhamnose mutarotase</fullName>
    </submittedName>
</protein>
<reference evidence="1 2" key="1">
    <citation type="submission" date="2016-10" db="EMBL/GenBank/DDBJ databases">
        <authorList>
            <person name="de Groot N.N."/>
        </authorList>
    </citation>
    <scope>NUCLEOTIDE SEQUENCE [LARGE SCALE GENOMIC DNA]</scope>
    <source>
        <strain evidence="1 2">DSM 44993</strain>
    </source>
</reference>
<dbReference type="STRING" id="394193.SAMN04489732_116104"/>
<dbReference type="OrthoDB" id="3826869at2"/>
<dbReference type="InterPro" id="IPR008000">
    <property type="entry name" value="Rham/fucose_mutarotase"/>
</dbReference>
<dbReference type="EMBL" id="FOEF01000016">
    <property type="protein sequence ID" value="SEP51543.1"/>
    <property type="molecule type" value="Genomic_DNA"/>
</dbReference>
<dbReference type="InterPro" id="IPR011008">
    <property type="entry name" value="Dimeric_a/b-barrel"/>
</dbReference>
<evidence type="ECO:0000313" key="1">
    <source>
        <dbReference type="EMBL" id="SEP51543.1"/>
    </source>
</evidence>
<evidence type="ECO:0000313" key="2">
    <source>
        <dbReference type="Proteomes" id="UP000198582"/>
    </source>
</evidence>
<organism evidence="1 2">
    <name type="scientific">Amycolatopsis saalfeldensis</name>
    <dbReference type="NCBI Taxonomy" id="394193"/>
    <lineage>
        <taxon>Bacteria</taxon>
        <taxon>Bacillati</taxon>
        <taxon>Actinomycetota</taxon>
        <taxon>Actinomycetes</taxon>
        <taxon>Pseudonocardiales</taxon>
        <taxon>Pseudonocardiaceae</taxon>
        <taxon>Amycolatopsis</taxon>
    </lineage>
</organism>
<proteinExistence type="predicted"/>
<dbReference type="Gene3D" id="3.30.70.100">
    <property type="match status" value="1"/>
</dbReference>
<dbReference type="AlphaFoldDB" id="A0A1H8YHK3"/>
<dbReference type="Proteomes" id="UP000198582">
    <property type="component" value="Unassembled WGS sequence"/>
</dbReference>
<name>A0A1H8YHK3_9PSEU</name>
<dbReference type="GO" id="GO:0016857">
    <property type="term" value="F:racemase and epimerase activity, acting on carbohydrates and derivatives"/>
    <property type="evidence" value="ECO:0007669"/>
    <property type="project" value="InterPro"/>
</dbReference>
<dbReference type="RefSeq" id="WP_091623421.1">
    <property type="nucleotide sequence ID" value="NZ_FOEF01000016.1"/>
</dbReference>
<gene>
    <name evidence="1" type="ORF">SAMN04489732_116104</name>
</gene>
<sequence length="116" mass="12927">MTHASPPQSAPQRVALRTRLKPGREAEYETVHAVIPDDLDAALRRAGVRTWRIWRDGLDLFHFVEVDDFDAMRAALADDPADVTWQARITLLLDAADGGADTSSGLHQVWELPVKE</sequence>